<evidence type="ECO:0000313" key="2">
    <source>
        <dbReference type="Proteomes" id="UP000239532"/>
    </source>
</evidence>
<accession>A0A2S9WT07</accession>
<dbReference type="PANTHER" id="PTHR36454">
    <property type="entry name" value="LMO2823 PROTEIN"/>
    <property type="match status" value="1"/>
</dbReference>
<sequence length="408" mass="47554">MPTIKPFKAIRATPEKAAHVISRTYQDYGPEELEALLKFNPFSFLHILNPGYKYSHEITGEERFNLVRNRFLEFREENHLLQESVPAFYLYENKDPHHEYTGIIAAASVEDYQSNRIKKHEDTLSHKEVLFKEYLKIVGFNAEPVLLTYKDDDVIENITEQIKKSLPAYHFSTTDFNSHKIWTVTDPDLIASIQKIFANKEHLYIADGHHRSSSSSLLAQEMGEKHDSYNYFMSFLISESQLNIYEFNRLVKDLNGHSKESFLMQLDQYFRIQNRGLEIYKPSKKHHFSMYLDGDFYSLYLRKGLHRIKNALDDLDTQMLYDLVLQPILGIADLRNEGRIDYSYGKSDLLVMKSKIDQGEYAVGFGLFPATVEQMKSIADADLRMPPKSTFIRPKLPSGLIIYEFENE</sequence>
<evidence type="ECO:0000313" key="1">
    <source>
        <dbReference type="EMBL" id="PRP66624.1"/>
    </source>
</evidence>
<dbReference type="PANTHER" id="PTHR36454:SF1">
    <property type="entry name" value="DUF1015 DOMAIN-CONTAINING PROTEIN"/>
    <property type="match status" value="1"/>
</dbReference>
<dbReference type="EMBL" id="MQUC01000003">
    <property type="protein sequence ID" value="PRP66624.1"/>
    <property type="molecule type" value="Genomic_DNA"/>
</dbReference>
<protein>
    <recommendedName>
        <fullName evidence="3">DUF1015 domain-containing protein</fullName>
    </recommendedName>
</protein>
<comment type="caution">
    <text evidence="1">The sequence shown here is derived from an EMBL/GenBank/DDBJ whole genome shotgun (WGS) entry which is preliminary data.</text>
</comment>
<dbReference type="AlphaFoldDB" id="A0A2S9WT07"/>
<gene>
    <name evidence="1" type="ORF">BST86_05665</name>
</gene>
<dbReference type="Proteomes" id="UP000239532">
    <property type="component" value="Unassembled WGS sequence"/>
</dbReference>
<proteinExistence type="predicted"/>
<dbReference type="InterPro" id="IPR008323">
    <property type="entry name" value="UCP033563"/>
</dbReference>
<dbReference type="Pfam" id="PF06245">
    <property type="entry name" value="DUF1015"/>
    <property type="match status" value="1"/>
</dbReference>
<reference evidence="1 2" key="1">
    <citation type="submission" date="2016-11" db="EMBL/GenBank/DDBJ databases">
        <title>Trade-off between light-utilization and light-protection in marine flavobacteria.</title>
        <authorList>
            <person name="Kumagai Y."/>
        </authorList>
    </citation>
    <scope>NUCLEOTIDE SEQUENCE [LARGE SCALE GENOMIC DNA]</scope>
    <source>
        <strain evidence="1 2">JCM 17109</strain>
    </source>
</reference>
<evidence type="ECO:0008006" key="3">
    <source>
        <dbReference type="Google" id="ProtNLM"/>
    </source>
</evidence>
<keyword evidence="2" id="KW-1185">Reference proteome</keyword>
<dbReference type="RefSeq" id="WP_105982423.1">
    <property type="nucleotide sequence ID" value="NZ_MQUC01000003.1"/>
</dbReference>
<name>A0A2S9WT07_9FLAO</name>
<dbReference type="OrthoDB" id="9781616at2"/>
<dbReference type="PIRSF" id="PIRSF033563">
    <property type="entry name" value="UCP033563"/>
    <property type="match status" value="1"/>
</dbReference>
<organism evidence="1 2">
    <name type="scientific">Nonlabens agnitus</name>
    <dbReference type="NCBI Taxonomy" id="870484"/>
    <lineage>
        <taxon>Bacteria</taxon>
        <taxon>Pseudomonadati</taxon>
        <taxon>Bacteroidota</taxon>
        <taxon>Flavobacteriia</taxon>
        <taxon>Flavobacteriales</taxon>
        <taxon>Flavobacteriaceae</taxon>
        <taxon>Nonlabens</taxon>
    </lineage>
</organism>